<dbReference type="EMBL" id="CP007152">
    <property type="protein sequence ID" value="AHI33307.1"/>
    <property type="molecule type" value="Genomic_DNA"/>
</dbReference>
<evidence type="ECO:0000313" key="1">
    <source>
        <dbReference type="EMBL" id="AHI33307.1"/>
    </source>
</evidence>
<accession>W5YVN1</accession>
<dbReference type="AlphaFoldDB" id="W5YVN1"/>
<reference evidence="1 2" key="1">
    <citation type="journal article" date="2014" name="Genome Announc.">
        <title>Draft Genome Sequences of Marinobacter similis A3d10T and Marinobacter salarius R9SW1T.</title>
        <authorList>
            <person name="Ivanova E.P."/>
            <person name="Ng H.J."/>
            <person name="Webb H.K."/>
            <person name="Feng G."/>
            <person name="Oshima K."/>
            <person name="Hattori M."/>
            <person name="Ohkuma M."/>
            <person name="Sergeev A.F."/>
            <person name="Mikhailov V.V."/>
            <person name="Crawford R.J."/>
            <person name="Sawabe T."/>
        </authorList>
    </citation>
    <scope>NUCLEOTIDE SEQUENCE [LARGE SCALE GENOMIC DNA]</scope>
    <source>
        <strain evidence="2">A3d10 and R9SW1</strain>
    </source>
</reference>
<gene>
    <name evidence="1" type="ORF">AU15_16840</name>
</gene>
<dbReference type="Proteomes" id="UP000035081">
    <property type="component" value="Chromosome"/>
</dbReference>
<sequence>MERGRLPDALLRADQSAGDLVRLGLCLAGCFTDGGGAVLALECGNEPADMVSLADGHRLDRIDGAVASPRSRSNRQWSGSSAVRRYTGCHGVGRGALHAAVSPPGAVAVSTITTDMVTVQHGDPLDIRHLVLAVIPGTTLVLAAMACFVSPRQARNPD</sequence>
<name>W5YVN1_9GAMM</name>
<organism evidence="1 2">
    <name type="scientific">Marinobacter salarius</name>
    <dbReference type="NCBI Taxonomy" id="1420917"/>
    <lineage>
        <taxon>Bacteria</taxon>
        <taxon>Pseudomonadati</taxon>
        <taxon>Pseudomonadota</taxon>
        <taxon>Gammaproteobacteria</taxon>
        <taxon>Pseudomonadales</taxon>
        <taxon>Marinobacteraceae</taxon>
        <taxon>Marinobacter</taxon>
    </lineage>
</organism>
<evidence type="ECO:0000313" key="2">
    <source>
        <dbReference type="Proteomes" id="UP000035081"/>
    </source>
</evidence>
<protein>
    <submittedName>
        <fullName evidence="1">Uncharacterized protein</fullName>
    </submittedName>
</protein>
<dbReference type="KEGG" id="msr:AU15_16840"/>
<proteinExistence type="predicted"/>
<dbReference type="HOGENOM" id="CLU_1667296_0_0_6"/>